<comment type="caution">
    <text evidence="2">The sequence shown here is derived from an EMBL/GenBank/DDBJ whole genome shotgun (WGS) entry which is preliminary data.</text>
</comment>
<keyword evidence="1" id="KW-0732">Signal</keyword>
<reference evidence="3" key="1">
    <citation type="journal article" date="2020" name="BMC Genomics">
        <title>Correction to: Identification and distribution of gene clusters required for synthesis of sphingolipid metabolism inhibitors in diverse species of the filamentous fungus Fusarium.</title>
        <authorList>
            <person name="Kim H.S."/>
            <person name="Lohmar J.M."/>
            <person name="Busman M."/>
            <person name="Brown D.W."/>
            <person name="Naumann T.A."/>
            <person name="Divon H.H."/>
            <person name="Lysoe E."/>
            <person name="Uhlig S."/>
            <person name="Proctor R.H."/>
        </authorList>
    </citation>
    <scope>NUCLEOTIDE SEQUENCE [LARGE SCALE GENOMIC DNA]</scope>
    <source>
        <strain evidence="3">NRRL 25331</strain>
    </source>
</reference>
<proteinExistence type="predicted"/>
<gene>
    <name evidence="2" type="ORF">FCIRC_2478</name>
</gene>
<dbReference type="GO" id="GO:0008237">
    <property type="term" value="F:metallopeptidase activity"/>
    <property type="evidence" value="ECO:0007669"/>
    <property type="project" value="InterPro"/>
</dbReference>
<dbReference type="EMBL" id="JAAQPE010000081">
    <property type="protein sequence ID" value="KAF5687090.1"/>
    <property type="molecule type" value="Genomic_DNA"/>
</dbReference>
<dbReference type="Gene3D" id="3.40.390.10">
    <property type="entry name" value="Collagenase (Catalytic Domain)"/>
    <property type="match status" value="1"/>
</dbReference>
<evidence type="ECO:0000256" key="1">
    <source>
        <dbReference type="SAM" id="SignalP"/>
    </source>
</evidence>
<feature type="chain" id="PRO_5034447232" evidence="1">
    <location>
        <begin position="17"/>
        <end position="388"/>
    </location>
</feature>
<reference evidence="2 3" key="2">
    <citation type="submission" date="2020-05" db="EMBL/GenBank/DDBJ databases">
        <title>Identification and distribution of gene clusters putatively required for synthesis of sphingolipid metabolism inhibitors in phylogenetically diverse species of the filamentous fungus Fusarium.</title>
        <authorList>
            <person name="Kim H.-S."/>
            <person name="Busman M."/>
            <person name="Brown D.W."/>
            <person name="Divon H."/>
            <person name="Uhlig S."/>
            <person name="Proctor R.H."/>
        </authorList>
    </citation>
    <scope>NUCLEOTIDE SEQUENCE [LARGE SCALE GENOMIC DNA]</scope>
    <source>
        <strain evidence="2 3">NRRL 25331</strain>
    </source>
</reference>
<evidence type="ECO:0000313" key="2">
    <source>
        <dbReference type="EMBL" id="KAF5687090.1"/>
    </source>
</evidence>
<sequence length="388" mass="43340">MKVFLSIVALAGLGLAADMNVWDLDDSYQTPERKGAFDKAYSDAEVLAVKAKEDLEKLKSARPDFVSNMRTNWDRIARAATNMFGFVPNKDGHDPNEEHYSNVRYVYDRMVKTLHNDEMIPANGYGGLKPLLLCDESKFVWVGRDDKDPHDPAGRLLRESRPKEMGDSKAGAWVYKKRYLVNGVKQANTGLCRPGVFAVTLTRNDFIIFCPPSFQDPVAGTRSAVDAKDSVQKDDMLDTYSATSLSRVMVHELAHWFGGDGNGGTENRNIPDQQAVGKEGALVWQKPDGKRTTDASLKDLKRYLTFANHRVTTDNFMWVSNLARSHEGANAGNSGPSKATFTAESYALFALMSYMDNWDWANDGKAKAFVDEMIPYERLPNSKKVRLG</sequence>
<dbReference type="AlphaFoldDB" id="A0A8H5UG20"/>
<evidence type="ECO:0000313" key="3">
    <source>
        <dbReference type="Proteomes" id="UP000572754"/>
    </source>
</evidence>
<keyword evidence="3" id="KW-1185">Reference proteome</keyword>
<organism evidence="2 3">
    <name type="scientific">Fusarium circinatum</name>
    <name type="common">Pitch canker fungus</name>
    <name type="synonym">Gibberella circinata</name>
    <dbReference type="NCBI Taxonomy" id="48490"/>
    <lineage>
        <taxon>Eukaryota</taxon>
        <taxon>Fungi</taxon>
        <taxon>Dikarya</taxon>
        <taxon>Ascomycota</taxon>
        <taxon>Pezizomycotina</taxon>
        <taxon>Sordariomycetes</taxon>
        <taxon>Hypocreomycetidae</taxon>
        <taxon>Hypocreales</taxon>
        <taxon>Nectriaceae</taxon>
        <taxon>Fusarium</taxon>
        <taxon>Fusarium fujikuroi species complex</taxon>
    </lineage>
</organism>
<dbReference type="Proteomes" id="UP000572754">
    <property type="component" value="Unassembled WGS sequence"/>
</dbReference>
<protein>
    <submittedName>
        <fullName evidence="2">Uncharacterized protein</fullName>
    </submittedName>
</protein>
<accession>A0A8H5UG20</accession>
<dbReference type="InterPro" id="IPR024079">
    <property type="entry name" value="MetalloPept_cat_dom_sf"/>
</dbReference>
<feature type="signal peptide" evidence="1">
    <location>
        <begin position="1"/>
        <end position="16"/>
    </location>
</feature>
<name>A0A8H5UG20_FUSCI</name>